<dbReference type="AlphaFoldDB" id="A0A847UNU8"/>
<evidence type="ECO:0000313" key="3">
    <source>
        <dbReference type="EMBL" id="NLV14236.1"/>
    </source>
</evidence>
<feature type="domain" description="HTH arsR-type" evidence="2">
    <location>
        <begin position="54"/>
        <end position="137"/>
    </location>
</feature>
<protein>
    <submittedName>
        <fullName evidence="3">MarR family transcriptional regulator</fullName>
    </submittedName>
</protein>
<evidence type="ECO:0000256" key="1">
    <source>
        <dbReference type="SAM" id="Coils"/>
    </source>
</evidence>
<dbReference type="EMBL" id="WOWA01000006">
    <property type="protein sequence ID" value="NLV14236.1"/>
    <property type="molecule type" value="Genomic_DNA"/>
</dbReference>
<dbReference type="InterPro" id="IPR036390">
    <property type="entry name" value="WH_DNA-bd_sf"/>
</dbReference>
<dbReference type="InterPro" id="IPR036388">
    <property type="entry name" value="WH-like_DNA-bd_sf"/>
</dbReference>
<proteinExistence type="predicted"/>
<feature type="coiled-coil region" evidence="1">
    <location>
        <begin position="140"/>
        <end position="167"/>
    </location>
</feature>
<comment type="caution">
    <text evidence="3">The sequence shown here is derived from an EMBL/GenBank/DDBJ whole genome shotgun (WGS) entry which is preliminary data.</text>
</comment>
<dbReference type="CDD" id="cd00090">
    <property type="entry name" value="HTH_ARSR"/>
    <property type="match status" value="1"/>
</dbReference>
<dbReference type="InterPro" id="IPR001845">
    <property type="entry name" value="HTH_ArsR_DNA-bd_dom"/>
</dbReference>
<organism evidence="3 4">
    <name type="scientific">Haloarcula argentinensis</name>
    <dbReference type="NCBI Taxonomy" id="43776"/>
    <lineage>
        <taxon>Archaea</taxon>
        <taxon>Methanobacteriati</taxon>
        <taxon>Methanobacteriota</taxon>
        <taxon>Stenosarchaea group</taxon>
        <taxon>Halobacteria</taxon>
        <taxon>Halobacteriales</taxon>
        <taxon>Haloarculaceae</taxon>
        <taxon>Haloarcula</taxon>
    </lineage>
</organism>
<reference evidence="3" key="1">
    <citation type="submission" date="2019-12" db="EMBL/GenBank/DDBJ databases">
        <title>Whole genome sequencing of Haloarcula argentinensis strain pws5.</title>
        <authorList>
            <person name="Verma D.K."/>
            <person name="Gopal K."/>
            <person name="Prasad E.S."/>
        </authorList>
    </citation>
    <scope>NUCLEOTIDE SEQUENCE</scope>
    <source>
        <strain evidence="3">Pws5</strain>
    </source>
</reference>
<sequence>MTPPADGPQQFECETCGGIGIGDNRPECCSEPMTTTEIEETAISEPSLETLLKTVFEMSGTELDVCLCVMEGGELTVAALAEQIGYDRSVVARHLNHLADLGVVEKRRRIRPEGGHVYVYTPQPAEVVRERLRRAFLSWVRLATAQLDDLQREKVEAIADAKTDERQWTVFQEQEL</sequence>
<evidence type="ECO:0000313" key="4">
    <source>
        <dbReference type="Proteomes" id="UP000641625"/>
    </source>
</evidence>
<dbReference type="RefSeq" id="WP_170097664.1">
    <property type="nucleotide sequence ID" value="NZ_WOWA01000006.1"/>
</dbReference>
<dbReference type="GO" id="GO:0003700">
    <property type="term" value="F:DNA-binding transcription factor activity"/>
    <property type="evidence" value="ECO:0007669"/>
    <property type="project" value="InterPro"/>
</dbReference>
<dbReference type="Proteomes" id="UP000641625">
    <property type="component" value="Unassembled WGS sequence"/>
</dbReference>
<dbReference type="InterPro" id="IPR011991">
    <property type="entry name" value="ArsR-like_HTH"/>
</dbReference>
<gene>
    <name evidence="3" type="ORF">GOC77_13270</name>
</gene>
<evidence type="ECO:0000259" key="2">
    <source>
        <dbReference type="SMART" id="SM00418"/>
    </source>
</evidence>
<dbReference type="Gene3D" id="1.10.10.10">
    <property type="entry name" value="Winged helix-like DNA-binding domain superfamily/Winged helix DNA-binding domain"/>
    <property type="match status" value="1"/>
</dbReference>
<keyword evidence="1" id="KW-0175">Coiled coil</keyword>
<name>A0A847UNU8_HALAR</name>
<dbReference type="Pfam" id="PF12840">
    <property type="entry name" value="HTH_20"/>
    <property type="match status" value="1"/>
</dbReference>
<accession>A0A847UNU8</accession>
<dbReference type="SUPFAM" id="SSF46785">
    <property type="entry name" value="Winged helix' DNA-binding domain"/>
    <property type="match status" value="1"/>
</dbReference>
<dbReference type="SMART" id="SM00418">
    <property type="entry name" value="HTH_ARSR"/>
    <property type="match status" value="1"/>
</dbReference>